<dbReference type="AlphaFoldDB" id="A0A1M2W2E9"/>
<organism evidence="2 3">
    <name type="scientific">Trametes pubescens</name>
    <name type="common">White-rot fungus</name>
    <dbReference type="NCBI Taxonomy" id="154538"/>
    <lineage>
        <taxon>Eukaryota</taxon>
        <taxon>Fungi</taxon>
        <taxon>Dikarya</taxon>
        <taxon>Basidiomycota</taxon>
        <taxon>Agaricomycotina</taxon>
        <taxon>Agaricomycetes</taxon>
        <taxon>Polyporales</taxon>
        <taxon>Polyporaceae</taxon>
        <taxon>Trametes</taxon>
    </lineage>
</organism>
<proteinExistence type="predicted"/>
<reference evidence="2 3" key="1">
    <citation type="submission" date="2016-10" db="EMBL/GenBank/DDBJ databases">
        <title>Genome sequence of the basidiomycete white-rot fungus Trametes pubescens.</title>
        <authorList>
            <person name="Makela M.R."/>
            <person name="Granchi Z."/>
            <person name="Peng M."/>
            <person name="De Vries R.P."/>
            <person name="Grigoriev I."/>
            <person name="Riley R."/>
            <person name="Hilden K."/>
        </authorList>
    </citation>
    <scope>NUCLEOTIDE SEQUENCE [LARGE SCALE GENOMIC DNA]</scope>
    <source>
        <strain evidence="2 3">FBCC735</strain>
    </source>
</reference>
<dbReference type="OrthoDB" id="1461976at2759"/>
<comment type="caution">
    <text evidence="2">The sequence shown here is derived from an EMBL/GenBank/DDBJ whole genome shotgun (WGS) entry which is preliminary data.</text>
</comment>
<evidence type="ECO:0000313" key="3">
    <source>
        <dbReference type="Proteomes" id="UP000184267"/>
    </source>
</evidence>
<sequence length="87" mass="9140">MAHAAIRPLLGDAYNYDSTGVLRALWRSFVHCLFVEEDGAVVFYKDATGGAKRAVDPKAEAALVAGRGAGEKDELADESDADAVGAE</sequence>
<dbReference type="Proteomes" id="UP000184267">
    <property type="component" value="Unassembled WGS sequence"/>
</dbReference>
<dbReference type="STRING" id="154538.A0A1M2W2E9"/>
<evidence type="ECO:0000313" key="2">
    <source>
        <dbReference type="EMBL" id="OJT14038.1"/>
    </source>
</evidence>
<gene>
    <name evidence="2" type="ORF">TRAPUB_9395</name>
</gene>
<name>A0A1M2W2E9_TRAPU</name>
<accession>A0A1M2W2E9</accession>
<evidence type="ECO:0000256" key="1">
    <source>
        <dbReference type="SAM" id="MobiDB-lite"/>
    </source>
</evidence>
<dbReference type="OMA" id="HATDNQP"/>
<keyword evidence="3" id="KW-1185">Reference proteome</keyword>
<feature type="region of interest" description="Disordered" evidence="1">
    <location>
        <begin position="67"/>
        <end position="87"/>
    </location>
</feature>
<protein>
    <submittedName>
        <fullName evidence="2">Uncharacterized protein</fullName>
    </submittedName>
</protein>
<dbReference type="EMBL" id="MNAD01000337">
    <property type="protein sequence ID" value="OJT14038.1"/>
    <property type="molecule type" value="Genomic_DNA"/>
</dbReference>